<reference evidence="2 3" key="1">
    <citation type="submission" date="2019-08" db="EMBL/GenBank/DDBJ databases">
        <title>Bradymonadales sp. TMQ2.</title>
        <authorList>
            <person name="Liang Q."/>
        </authorList>
    </citation>
    <scope>NUCLEOTIDE SEQUENCE [LARGE SCALE GENOMIC DNA]</scope>
    <source>
        <strain evidence="2 3">TMQ2</strain>
    </source>
</reference>
<dbReference type="SUPFAM" id="SSF52540">
    <property type="entry name" value="P-loop containing nucleoside triphosphate hydrolases"/>
    <property type="match status" value="1"/>
</dbReference>
<feature type="compositionally biased region" description="Acidic residues" evidence="1">
    <location>
        <begin position="355"/>
        <end position="364"/>
    </location>
</feature>
<dbReference type="Gene3D" id="3.40.50.300">
    <property type="entry name" value="P-loop containing nucleotide triphosphate hydrolases"/>
    <property type="match status" value="1"/>
</dbReference>
<gene>
    <name evidence="2" type="ORF">FRC96_04135</name>
</gene>
<accession>A0A5C6XKP6</accession>
<feature type="region of interest" description="Disordered" evidence="1">
    <location>
        <begin position="338"/>
        <end position="366"/>
    </location>
</feature>
<organism evidence="2 3">
    <name type="scientific">Lujinxingia vulgaris</name>
    <dbReference type="NCBI Taxonomy" id="2600176"/>
    <lineage>
        <taxon>Bacteria</taxon>
        <taxon>Deltaproteobacteria</taxon>
        <taxon>Bradymonadales</taxon>
        <taxon>Lujinxingiaceae</taxon>
        <taxon>Lujinxingia</taxon>
    </lineage>
</organism>
<dbReference type="OrthoDB" id="6853346at2"/>
<dbReference type="Proteomes" id="UP000321046">
    <property type="component" value="Unassembled WGS sequence"/>
</dbReference>
<comment type="caution">
    <text evidence="2">The sequence shown here is derived from an EMBL/GenBank/DDBJ whole genome shotgun (WGS) entry which is preliminary data.</text>
</comment>
<evidence type="ECO:0000256" key="1">
    <source>
        <dbReference type="SAM" id="MobiDB-lite"/>
    </source>
</evidence>
<dbReference type="EMBL" id="VOSL01000019">
    <property type="protein sequence ID" value="TXD41661.1"/>
    <property type="molecule type" value="Genomic_DNA"/>
</dbReference>
<dbReference type="InterPro" id="IPR027417">
    <property type="entry name" value="P-loop_NTPase"/>
</dbReference>
<protein>
    <recommendedName>
        <fullName evidence="4">Thymidylate kinase</fullName>
    </recommendedName>
</protein>
<evidence type="ECO:0000313" key="2">
    <source>
        <dbReference type="EMBL" id="TXD41661.1"/>
    </source>
</evidence>
<sequence>MTPSNSSASLRRALRALDEAGIPHAYFKDPAGLGQALQGGPKDYDLLVAPASRARAEAILRDGGLKQAHSFAVPPVPATSDWLGFDTETGALHHLHLHALLPTGKDALRDYALPWADALLEHRRLHPDHQVWVLSDALNLLILLLRTCVEQKFARHDTSPWAPTAQSVARLLELRALASRDEVLTLAGALLGEPFARGMASWLDPSLSGTPAIHELMRLRPLVLNALKPYRRFHPAGAQARRRTRQLKLLAGAAARKTPLPLPPRRRGLRLPHKGLIIAVIGPDGAGKSTLTEALNAWLSQLIDTRQLYLGKGDPVSAAWQSLARAKWWALETFTHRQRPPAPEVPAPSPGGELDTPELPDLDPDQVLRYTPPPERSAGRQLMRDMAWVSLAGRHLFNTRRAAFAATRGALVVADRFPFQASHLASGPSIPSDPEQPLNRRVFALAEDALFKSLQNTPPDLILRLNISPEIAWRRKPDHDIVDIASKALALQSIDPGSATLIDLDATLPPEVLLNQAKAAIWEAL</sequence>
<evidence type="ECO:0000313" key="3">
    <source>
        <dbReference type="Proteomes" id="UP000321046"/>
    </source>
</evidence>
<dbReference type="RefSeq" id="WP_146973020.1">
    <property type="nucleotide sequence ID" value="NZ_VOSL01000019.1"/>
</dbReference>
<name>A0A5C6XKP6_9DELT</name>
<evidence type="ECO:0008006" key="4">
    <source>
        <dbReference type="Google" id="ProtNLM"/>
    </source>
</evidence>
<dbReference type="AlphaFoldDB" id="A0A5C6XKP6"/>
<proteinExistence type="predicted"/>
<feature type="compositionally biased region" description="Pro residues" evidence="1">
    <location>
        <begin position="340"/>
        <end position="349"/>
    </location>
</feature>